<feature type="transmembrane region" description="Helical" evidence="1">
    <location>
        <begin position="6"/>
        <end position="22"/>
    </location>
</feature>
<keyword evidence="1" id="KW-0812">Transmembrane</keyword>
<keyword evidence="1" id="KW-1133">Transmembrane helix</keyword>
<gene>
    <name evidence="2" type="ORF">E3U55_08205</name>
</gene>
<protein>
    <submittedName>
        <fullName evidence="2">Uncharacterized protein</fullName>
    </submittedName>
</protein>
<comment type="caution">
    <text evidence="2">The sequence shown here is derived from an EMBL/GenBank/DDBJ whole genome shotgun (WGS) entry which is preliminary data.</text>
</comment>
<dbReference type="AlphaFoldDB" id="A0A4Y8ISP5"/>
<evidence type="ECO:0000313" key="2">
    <source>
        <dbReference type="EMBL" id="TFB21797.1"/>
    </source>
</evidence>
<proteinExistence type="predicted"/>
<keyword evidence="3" id="KW-1185">Reference proteome</keyword>
<evidence type="ECO:0000313" key="3">
    <source>
        <dbReference type="Proteomes" id="UP000297975"/>
    </source>
</evidence>
<reference evidence="2 3" key="1">
    <citation type="submission" date="2019-03" db="EMBL/GenBank/DDBJ databases">
        <authorList>
            <person name="He R.-H."/>
        </authorList>
    </citation>
    <scope>NUCLEOTIDE SEQUENCE [LARGE SCALE GENOMIC DNA]</scope>
    <source>
        <strain evidence="3">SH 714</strain>
    </source>
</reference>
<keyword evidence="1" id="KW-0472">Membrane</keyword>
<dbReference type="Proteomes" id="UP000297975">
    <property type="component" value="Unassembled WGS sequence"/>
</dbReference>
<sequence>MYISIIGVSVVLLTSLVIYWYFPQPDHKLIASEEIDAIHTWTYGNNIKQVDVDEYISIIELFNQHPNDETSIVDNIPEAESGIIIDVESPAEGRETIIIHYANDNIFVERTDVNRKSGKYVLKDASEEMKEILTK</sequence>
<organism evidence="2 3">
    <name type="scientific">Filobacillus milosensis</name>
    <dbReference type="NCBI Taxonomy" id="94137"/>
    <lineage>
        <taxon>Bacteria</taxon>
        <taxon>Bacillati</taxon>
        <taxon>Bacillota</taxon>
        <taxon>Bacilli</taxon>
        <taxon>Bacillales</taxon>
        <taxon>Bacillaceae</taxon>
        <taxon>Filobacillus</taxon>
    </lineage>
</organism>
<evidence type="ECO:0000256" key="1">
    <source>
        <dbReference type="SAM" id="Phobius"/>
    </source>
</evidence>
<dbReference type="EMBL" id="SOPW01000007">
    <property type="protein sequence ID" value="TFB21797.1"/>
    <property type="molecule type" value="Genomic_DNA"/>
</dbReference>
<accession>A0A4Y8ISP5</accession>
<name>A0A4Y8ISP5_9BACI</name>